<dbReference type="GO" id="GO:0016791">
    <property type="term" value="F:phosphatase activity"/>
    <property type="evidence" value="ECO:0007669"/>
    <property type="project" value="TreeGrafter"/>
</dbReference>
<keyword evidence="1" id="KW-0378">Hydrolase</keyword>
<gene>
    <name evidence="4" type="ORF">NOCA150066</name>
</gene>
<feature type="transmembrane region" description="Helical" evidence="2">
    <location>
        <begin position="72"/>
        <end position="90"/>
    </location>
</feature>
<dbReference type="Pfam" id="PF07228">
    <property type="entry name" value="SpoIIE"/>
    <property type="match status" value="1"/>
</dbReference>
<feature type="transmembrane region" description="Helical" evidence="2">
    <location>
        <begin position="42"/>
        <end position="60"/>
    </location>
</feature>
<name>A0A2P2CIH9_9ZZZZ</name>
<proteinExistence type="predicted"/>
<dbReference type="AlphaFoldDB" id="A0A2P2CIH9"/>
<dbReference type="PANTHER" id="PTHR43156:SF2">
    <property type="entry name" value="STAGE II SPORULATION PROTEIN E"/>
    <property type="match status" value="1"/>
</dbReference>
<dbReference type="SUPFAM" id="SSF81606">
    <property type="entry name" value="PP2C-like"/>
    <property type="match status" value="1"/>
</dbReference>
<dbReference type="SMART" id="SM00331">
    <property type="entry name" value="PP2C_SIG"/>
    <property type="match status" value="1"/>
</dbReference>
<dbReference type="PANTHER" id="PTHR43156">
    <property type="entry name" value="STAGE II SPORULATION PROTEIN E-RELATED"/>
    <property type="match status" value="1"/>
</dbReference>
<dbReference type="InterPro" id="IPR052016">
    <property type="entry name" value="Bact_Sigma-Reg"/>
</dbReference>
<keyword evidence="2" id="KW-0472">Membrane</keyword>
<dbReference type="EMBL" id="CZKB01000025">
    <property type="protein sequence ID" value="CUR61766.1"/>
    <property type="molecule type" value="Genomic_DNA"/>
</dbReference>
<dbReference type="InterPro" id="IPR001932">
    <property type="entry name" value="PPM-type_phosphatase-like_dom"/>
</dbReference>
<sequence length="354" mass="38494">MLAGITLLSLVLLDMLFPSVSLAVLFALSPMVACSVLPPKPTAVFGVAALLAAVASHWWTDDPNLAQHVVRVAAVVAFSATAAVVAHIRVRREHELQHVSRLAEVAQRAVLPVLPAHARRVNIAVRYRSATADAVIGGDLYDCYHSRNHTRFLVGDVRGKGLGAVEQAARVIRSFRQAAAFQQDLEAVADDMNSYLLPFFDPEEFVTAILLDTTDARRPHIVAAGHPPPLLIHPDGSSEFVAVDNDLPLGLGFGYERHDFTWEPGDRLLLYTDGLSEARDAQGEFLDLRGLAPHLVGLDVDAAADRLLDLTRDHSRGSTGAADDMAVLVLEHAVDEQDYRPEDAQHDWGTSLPR</sequence>
<accession>A0A2P2CIH9</accession>
<evidence type="ECO:0000256" key="2">
    <source>
        <dbReference type="SAM" id="Phobius"/>
    </source>
</evidence>
<evidence type="ECO:0000256" key="1">
    <source>
        <dbReference type="ARBA" id="ARBA00022801"/>
    </source>
</evidence>
<evidence type="ECO:0000259" key="3">
    <source>
        <dbReference type="SMART" id="SM00331"/>
    </source>
</evidence>
<keyword evidence="2" id="KW-0812">Transmembrane</keyword>
<organism evidence="4">
    <name type="scientific">metagenome</name>
    <dbReference type="NCBI Taxonomy" id="256318"/>
    <lineage>
        <taxon>unclassified sequences</taxon>
        <taxon>metagenomes</taxon>
    </lineage>
</organism>
<dbReference type="Gene3D" id="3.60.40.10">
    <property type="entry name" value="PPM-type phosphatase domain"/>
    <property type="match status" value="1"/>
</dbReference>
<feature type="domain" description="PPM-type phosphatase" evidence="3">
    <location>
        <begin position="122"/>
        <end position="332"/>
    </location>
</feature>
<evidence type="ECO:0000313" key="4">
    <source>
        <dbReference type="EMBL" id="CUR61766.1"/>
    </source>
</evidence>
<keyword evidence="2" id="KW-1133">Transmembrane helix</keyword>
<reference evidence="4" key="1">
    <citation type="submission" date="2015-08" db="EMBL/GenBank/DDBJ databases">
        <authorList>
            <person name="Babu N.S."/>
            <person name="Beckwith C.J."/>
            <person name="Beseler K.G."/>
            <person name="Brison A."/>
            <person name="Carone J.V."/>
            <person name="Caskin T.P."/>
            <person name="Diamond M."/>
            <person name="Durham M.E."/>
            <person name="Foxe J.M."/>
            <person name="Go M."/>
            <person name="Henderson B.A."/>
            <person name="Jones I.B."/>
            <person name="McGettigan J.A."/>
            <person name="Micheletti S.J."/>
            <person name="Nasrallah M.E."/>
            <person name="Ortiz D."/>
            <person name="Piller C.R."/>
            <person name="Privatt S.R."/>
            <person name="Schneider S.L."/>
            <person name="Sharp S."/>
            <person name="Smith T.C."/>
            <person name="Stanton J.D."/>
            <person name="Ullery H.E."/>
            <person name="Wilson R.J."/>
            <person name="Serrano M.G."/>
            <person name="Buck G."/>
            <person name="Lee V."/>
            <person name="Wang Y."/>
            <person name="Carvalho R."/>
            <person name="Voegtly L."/>
            <person name="Shi R."/>
            <person name="Duckworth R."/>
            <person name="Johnson A."/>
            <person name="Loviza R."/>
            <person name="Walstead R."/>
            <person name="Shah Z."/>
            <person name="Kiflezghi M."/>
            <person name="Wade K."/>
            <person name="Ball S.L."/>
            <person name="Bradley K.W."/>
            <person name="Asai D.J."/>
            <person name="Bowman C.A."/>
            <person name="Russell D.A."/>
            <person name="Pope W.H."/>
            <person name="Jacobs-Sera D."/>
            <person name="Hendrix R.W."/>
            <person name="Hatfull G.F."/>
        </authorList>
    </citation>
    <scope>NUCLEOTIDE SEQUENCE</scope>
</reference>
<dbReference type="InterPro" id="IPR036457">
    <property type="entry name" value="PPM-type-like_dom_sf"/>
</dbReference>
<protein>
    <submittedName>
        <fullName evidence="4">Putative integral membrane protein</fullName>
    </submittedName>
</protein>